<evidence type="ECO:0000313" key="3">
    <source>
        <dbReference type="Proteomes" id="UP000027265"/>
    </source>
</evidence>
<feature type="domain" description="F-box" evidence="1">
    <location>
        <begin position="17"/>
        <end position="63"/>
    </location>
</feature>
<dbReference type="SUPFAM" id="SSF81383">
    <property type="entry name" value="F-box domain"/>
    <property type="match status" value="1"/>
</dbReference>
<dbReference type="InterPro" id="IPR036047">
    <property type="entry name" value="F-box-like_dom_sf"/>
</dbReference>
<dbReference type="HOGENOM" id="CLU_047432_0_0_1"/>
<dbReference type="EMBL" id="KL197752">
    <property type="protein sequence ID" value="KDQ51084.1"/>
    <property type="molecule type" value="Genomic_DNA"/>
</dbReference>
<protein>
    <recommendedName>
        <fullName evidence="1">F-box domain-containing protein</fullName>
    </recommendedName>
</protein>
<gene>
    <name evidence="2" type="ORF">JAAARDRAFT_211374</name>
</gene>
<dbReference type="Proteomes" id="UP000027265">
    <property type="component" value="Unassembled WGS sequence"/>
</dbReference>
<sequence>MASHRRISLHSVQQLNALSILHLPSETLLDILRFVSIRDLFNCRTTCKTFHTITDDRQLWYSVLSATLSVPIRHIHAVADALTSAELRRRALRASMMKDGWRREQATPLCVQTYPWNTRVQDIRLVPGGEWMVCLLDDGTLQLYKVGQNVPAFVVPFALDIRGYTKNSIFISESEFQLLLHCNVKLYIYQVNIHHQPSLRLLSVLVADDLAGVSALRNATIGGNLLGVDCYHDGGDLIYMKTLRAAPDGGGYSHVGMIHDSRDCVLHLLSPTRILSCNTRGMSVFKIPPMRTTAQINQIVTADRVWHSSFSIVQPGTLQSSPGLWNRPDGQHDGPLVLLGPGVLHIIVPSLEVDNYEVRTFPMPQILSSHIEVGVLHALCPQREPRHGLIFRMCTFPKILKGDGVVEPLELHPDHVVVGSFVVNEFAPLHALSCSFDEWTGRVCLLLQDPNGRRRVAIVDVL</sequence>
<proteinExistence type="predicted"/>
<dbReference type="SMART" id="SM00256">
    <property type="entry name" value="FBOX"/>
    <property type="match status" value="1"/>
</dbReference>
<dbReference type="Gene3D" id="1.20.1280.50">
    <property type="match status" value="1"/>
</dbReference>
<dbReference type="InParanoid" id="A0A067P8J5"/>
<dbReference type="OrthoDB" id="3268567at2759"/>
<dbReference type="AlphaFoldDB" id="A0A067P8J5"/>
<evidence type="ECO:0000313" key="2">
    <source>
        <dbReference type="EMBL" id="KDQ51084.1"/>
    </source>
</evidence>
<reference evidence="3" key="1">
    <citation type="journal article" date="2014" name="Proc. Natl. Acad. Sci. U.S.A.">
        <title>Extensive sampling of basidiomycete genomes demonstrates inadequacy of the white-rot/brown-rot paradigm for wood decay fungi.</title>
        <authorList>
            <person name="Riley R."/>
            <person name="Salamov A.A."/>
            <person name="Brown D.W."/>
            <person name="Nagy L.G."/>
            <person name="Floudas D."/>
            <person name="Held B.W."/>
            <person name="Levasseur A."/>
            <person name="Lombard V."/>
            <person name="Morin E."/>
            <person name="Otillar R."/>
            <person name="Lindquist E.A."/>
            <person name="Sun H."/>
            <person name="LaButti K.M."/>
            <person name="Schmutz J."/>
            <person name="Jabbour D."/>
            <person name="Luo H."/>
            <person name="Baker S.E."/>
            <person name="Pisabarro A.G."/>
            <person name="Walton J.D."/>
            <person name="Blanchette R.A."/>
            <person name="Henrissat B."/>
            <person name="Martin F."/>
            <person name="Cullen D."/>
            <person name="Hibbett D.S."/>
            <person name="Grigoriev I.V."/>
        </authorList>
    </citation>
    <scope>NUCLEOTIDE SEQUENCE [LARGE SCALE GENOMIC DNA]</scope>
    <source>
        <strain evidence="3">MUCL 33604</strain>
    </source>
</reference>
<accession>A0A067P8J5</accession>
<organism evidence="2 3">
    <name type="scientific">Jaapia argillacea MUCL 33604</name>
    <dbReference type="NCBI Taxonomy" id="933084"/>
    <lineage>
        <taxon>Eukaryota</taxon>
        <taxon>Fungi</taxon>
        <taxon>Dikarya</taxon>
        <taxon>Basidiomycota</taxon>
        <taxon>Agaricomycotina</taxon>
        <taxon>Agaricomycetes</taxon>
        <taxon>Agaricomycetidae</taxon>
        <taxon>Jaapiales</taxon>
        <taxon>Jaapiaceae</taxon>
        <taxon>Jaapia</taxon>
    </lineage>
</organism>
<dbReference type="InterPro" id="IPR001810">
    <property type="entry name" value="F-box_dom"/>
</dbReference>
<keyword evidence="3" id="KW-1185">Reference proteome</keyword>
<evidence type="ECO:0000259" key="1">
    <source>
        <dbReference type="PROSITE" id="PS50181"/>
    </source>
</evidence>
<name>A0A067P8J5_9AGAM</name>
<dbReference type="PROSITE" id="PS50181">
    <property type="entry name" value="FBOX"/>
    <property type="match status" value="1"/>
</dbReference>
<dbReference type="Pfam" id="PF12937">
    <property type="entry name" value="F-box-like"/>
    <property type="match status" value="1"/>
</dbReference>